<evidence type="ECO:0000313" key="1">
    <source>
        <dbReference type="EMBL" id="CAD7448079.1"/>
    </source>
</evidence>
<dbReference type="EMBL" id="OD569556">
    <property type="protein sequence ID" value="CAD7448079.1"/>
    <property type="molecule type" value="Genomic_DNA"/>
</dbReference>
<sequence length="251" mass="27558">MLSQTTEDGEIELYVDSGVPKRMRVGGINPPTLLLHSSFPSLSNMKGTGDGVKRNMTSCILWSLVTFYGHLSRPMVTCRVLWLLVTFCSHLSRPRSLATSYGHLSRPMVTCRVLWLLVTSYGHLSRPMVTCHILWSLVTSYGHLSRSRVTCHVLGSLVTSYEYSAEIAKLSKHACTTGCIGARRAALHALESCSTAAQLTTINNPTAIQQDGFTLTGLCAGCVVSLAFRAWEFQSQEIHRSLQSSRDCTSA</sequence>
<name>A0A7R9F772_9NEOP</name>
<organism evidence="1">
    <name type="scientific">Timema bartmani</name>
    <dbReference type="NCBI Taxonomy" id="61472"/>
    <lineage>
        <taxon>Eukaryota</taxon>
        <taxon>Metazoa</taxon>
        <taxon>Ecdysozoa</taxon>
        <taxon>Arthropoda</taxon>
        <taxon>Hexapoda</taxon>
        <taxon>Insecta</taxon>
        <taxon>Pterygota</taxon>
        <taxon>Neoptera</taxon>
        <taxon>Polyneoptera</taxon>
        <taxon>Phasmatodea</taxon>
        <taxon>Timematodea</taxon>
        <taxon>Timematoidea</taxon>
        <taxon>Timematidae</taxon>
        <taxon>Timema</taxon>
    </lineage>
</organism>
<reference evidence="1" key="1">
    <citation type="submission" date="2020-11" db="EMBL/GenBank/DDBJ databases">
        <authorList>
            <person name="Tran Van P."/>
        </authorList>
    </citation>
    <scope>NUCLEOTIDE SEQUENCE</scope>
</reference>
<proteinExistence type="predicted"/>
<dbReference type="AlphaFoldDB" id="A0A7R9F772"/>
<accession>A0A7R9F772</accession>
<gene>
    <name evidence="1" type="ORF">TBIB3V08_LOCUS10372</name>
</gene>
<protein>
    <submittedName>
        <fullName evidence="1">Uncharacterized protein</fullName>
    </submittedName>
</protein>